<dbReference type="STRING" id="215243.A0A0D2AVM1"/>
<dbReference type="RefSeq" id="XP_016264072.1">
    <property type="nucleotide sequence ID" value="XM_016405866.1"/>
</dbReference>
<dbReference type="GO" id="GO:0071949">
    <property type="term" value="F:FAD binding"/>
    <property type="evidence" value="ECO:0007669"/>
    <property type="project" value="InterPro"/>
</dbReference>
<dbReference type="HOGENOM" id="CLU_009665_2_2_1"/>
<name>A0A0D2AVM1_9EURO</name>
<dbReference type="PANTHER" id="PTHR43476">
    <property type="entry name" value="3-(3-HYDROXY-PHENYL)PROPIONATE/3-HYDROXYCINNAMIC ACID HYDROXYLASE"/>
    <property type="match status" value="1"/>
</dbReference>
<dbReference type="EMBL" id="KN847335">
    <property type="protein sequence ID" value="KIW43856.1"/>
    <property type="molecule type" value="Genomic_DNA"/>
</dbReference>
<dbReference type="VEuPathDB" id="FungiDB:PV06_04916"/>
<evidence type="ECO:0000313" key="7">
    <source>
        <dbReference type="EMBL" id="KIW43856.1"/>
    </source>
</evidence>
<dbReference type="GO" id="GO:0016491">
    <property type="term" value="F:oxidoreductase activity"/>
    <property type="evidence" value="ECO:0007669"/>
    <property type="project" value="UniProtKB-KW"/>
</dbReference>
<organism evidence="7 8">
    <name type="scientific">Exophiala oligosperma</name>
    <dbReference type="NCBI Taxonomy" id="215243"/>
    <lineage>
        <taxon>Eukaryota</taxon>
        <taxon>Fungi</taxon>
        <taxon>Dikarya</taxon>
        <taxon>Ascomycota</taxon>
        <taxon>Pezizomycotina</taxon>
        <taxon>Eurotiomycetes</taxon>
        <taxon>Chaetothyriomycetidae</taxon>
        <taxon>Chaetothyriales</taxon>
        <taxon>Herpotrichiellaceae</taxon>
        <taxon>Exophiala</taxon>
    </lineage>
</organism>
<evidence type="ECO:0000256" key="1">
    <source>
        <dbReference type="ARBA" id="ARBA00022630"/>
    </source>
</evidence>
<evidence type="ECO:0000313" key="8">
    <source>
        <dbReference type="Proteomes" id="UP000053342"/>
    </source>
</evidence>
<feature type="region of interest" description="Disordered" evidence="5">
    <location>
        <begin position="1"/>
        <end position="21"/>
    </location>
</feature>
<dbReference type="Proteomes" id="UP000053342">
    <property type="component" value="Unassembled WGS sequence"/>
</dbReference>
<evidence type="ECO:0000256" key="3">
    <source>
        <dbReference type="ARBA" id="ARBA00023002"/>
    </source>
</evidence>
<dbReference type="EMBL" id="KN847335">
    <property type="protein sequence ID" value="KIW43857.1"/>
    <property type="molecule type" value="Genomic_DNA"/>
</dbReference>
<keyword evidence="4" id="KW-0520">NAD</keyword>
<gene>
    <name evidence="7" type="ORF">PV06_04916</name>
</gene>
<dbReference type="PANTHER" id="PTHR43476:SF4">
    <property type="entry name" value="BLR0106 PROTEIN"/>
    <property type="match status" value="1"/>
</dbReference>
<sequence>MAGDGAAHGEPHTNGVNGTANDEGVINSDGVIVVGAGPVGLLVALRLAKAGIPTTVLEMLPYVEQSPRAAVYHTVAVRELDRAGVLEDCLRRGSTGSDVRWMKVNGETIAEVDRRPLPGEYSVLVLGQHELAEVIFTHYKRCAGSKVLFNHKVTAVRQSGDANGADLTVETPDGIKHFHSRYVIGADGGRSSVRRLWDIPFEGFTWDFNLVACNVIYPFEKYGFRGGNFIVDSEHWALIAKLAEPGLWRCSYGELPGLTQDQLLERLPWKFECMFPGPKPLNYELKMASPYKINQRCATTFHKGAVLLAGDAAHLCNPFGGMGLTGGILDAGALADVLVAVINERKSEALLDRYSDLRRKVFLEVVDPRSQANVRRISETDPDTVGQTDPFLKMLNDPAIDKTNLRGLDDLYVDVMAGVE</sequence>
<feature type="domain" description="FAD-binding" evidence="6">
    <location>
        <begin position="31"/>
        <end position="367"/>
    </location>
</feature>
<accession>A0A0D2AVM1</accession>
<dbReference type="PRINTS" id="PR00420">
    <property type="entry name" value="RNGMNOXGNASE"/>
</dbReference>
<dbReference type="GeneID" id="27356990"/>
<evidence type="ECO:0000259" key="6">
    <source>
        <dbReference type="Pfam" id="PF01494"/>
    </source>
</evidence>
<dbReference type="OrthoDB" id="10016252at2759"/>
<dbReference type="Gene3D" id="3.30.70.2450">
    <property type="match status" value="1"/>
</dbReference>
<keyword evidence="1" id="KW-0285">Flavoprotein</keyword>
<keyword evidence="8" id="KW-1185">Reference proteome</keyword>
<dbReference type="Pfam" id="PF01494">
    <property type="entry name" value="FAD_binding_3"/>
    <property type="match status" value="1"/>
</dbReference>
<dbReference type="AlphaFoldDB" id="A0A0D2AVM1"/>
<dbReference type="InterPro" id="IPR036188">
    <property type="entry name" value="FAD/NAD-bd_sf"/>
</dbReference>
<proteinExistence type="predicted"/>
<evidence type="ECO:0000256" key="5">
    <source>
        <dbReference type="SAM" id="MobiDB-lite"/>
    </source>
</evidence>
<protein>
    <recommendedName>
        <fullName evidence="6">FAD-binding domain-containing protein</fullName>
    </recommendedName>
</protein>
<dbReference type="SUPFAM" id="SSF51905">
    <property type="entry name" value="FAD/NAD(P)-binding domain"/>
    <property type="match status" value="1"/>
</dbReference>
<evidence type="ECO:0000256" key="4">
    <source>
        <dbReference type="ARBA" id="ARBA00023027"/>
    </source>
</evidence>
<evidence type="ECO:0000256" key="2">
    <source>
        <dbReference type="ARBA" id="ARBA00022827"/>
    </source>
</evidence>
<keyword evidence="2" id="KW-0274">FAD</keyword>
<dbReference type="RefSeq" id="XP_016264073.1">
    <property type="nucleotide sequence ID" value="XM_016405867.1"/>
</dbReference>
<reference evidence="7 8" key="1">
    <citation type="submission" date="2015-01" db="EMBL/GenBank/DDBJ databases">
        <title>The Genome Sequence of Exophiala oligosperma CBS72588.</title>
        <authorList>
            <consortium name="The Broad Institute Genomics Platform"/>
            <person name="Cuomo C."/>
            <person name="de Hoog S."/>
            <person name="Gorbushina A."/>
            <person name="Stielow B."/>
            <person name="Teixiera M."/>
            <person name="Abouelleil A."/>
            <person name="Chapman S.B."/>
            <person name="Priest M."/>
            <person name="Young S.K."/>
            <person name="Wortman J."/>
            <person name="Nusbaum C."/>
            <person name="Birren B."/>
        </authorList>
    </citation>
    <scope>NUCLEOTIDE SEQUENCE [LARGE SCALE GENOMIC DNA]</scope>
    <source>
        <strain evidence="7 8">CBS 72588</strain>
    </source>
</reference>
<dbReference type="InterPro" id="IPR002938">
    <property type="entry name" value="FAD-bd"/>
</dbReference>
<dbReference type="InterPro" id="IPR050631">
    <property type="entry name" value="PheA/TfdB_FAD_monoxygenase"/>
</dbReference>
<keyword evidence="3" id="KW-0560">Oxidoreductase</keyword>
<dbReference type="Gene3D" id="3.50.50.60">
    <property type="entry name" value="FAD/NAD(P)-binding domain"/>
    <property type="match status" value="1"/>
</dbReference>